<organism evidence="2 3">
    <name type="scientific">candidate division LCP-89 bacterium B3_LCP</name>
    <dbReference type="NCBI Taxonomy" id="2012998"/>
    <lineage>
        <taxon>Bacteria</taxon>
        <taxon>Pseudomonadati</taxon>
        <taxon>Bacteria division LCP-89</taxon>
    </lineage>
</organism>
<reference evidence="2 3" key="1">
    <citation type="submission" date="2017-06" db="EMBL/GenBank/DDBJ databases">
        <title>Novel microbial phyla capable of carbon fixation and sulfur reduction in deep-sea sediments.</title>
        <authorList>
            <person name="Huang J."/>
            <person name="Baker B."/>
            <person name="Wang Y."/>
        </authorList>
    </citation>
    <scope>NUCLEOTIDE SEQUENCE [LARGE SCALE GENOMIC DNA]</scope>
    <source>
        <strain evidence="2">B3_LCP</strain>
    </source>
</reference>
<keyword evidence="1" id="KW-0812">Transmembrane</keyword>
<protein>
    <submittedName>
        <fullName evidence="2">Uncharacterized protein</fullName>
    </submittedName>
</protein>
<evidence type="ECO:0000256" key="1">
    <source>
        <dbReference type="SAM" id="Phobius"/>
    </source>
</evidence>
<evidence type="ECO:0000313" key="2">
    <source>
        <dbReference type="EMBL" id="TKJ42117.1"/>
    </source>
</evidence>
<dbReference type="Proteomes" id="UP000319619">
    <property type="component" value="Unassembled WGS sequence"/>
</dbReference>
<keyword evidence="1" id="KW-0472">Membrane</keyword>
<keyword evidence="1" id="KW-1133">Transmembrane helix</keyword>
<sequence>MNLYIYIGLILIALGTGLTIYGGFVRNKIENDKTRHTFNQKIEEVKSKIDDAKSSDLSDSVSVKDSLLVIEQDFQDWANEFLGTFEARKLDFKKMKLSEVDREITASKKARPVFDFLLNTIQNLTNVYREELGLKIESDFLNIPENLYHDDLKGSLFGKIKYSEDVIWKMGIYASREVEGELPSFHIEVDNSYDDNLHQGRISTLRFGLDEPGELVTVRRSEYFPLKVDIQDTIPISEYKKEFPAIVKKLVEMQILALSKE</sequence>
<name>A0A532V558_UNCL8</name>
<proteinExistence type="predicted"/>
<evidence type="ECO:0000313" key="3">
    <source>
        <dbReference type="Proteomes" id="UP000319619"/>
    </source>
</evidence>
<accession>A0A532V558</accession>
<feature type="transmembrane region" description="Helical" evidence="1">
    <location>
        <begin position="6"/>
        <end position="25"/>
    </location>
</feature>
<dbReference type="AlphaFoldDB" id="A0A532V558"/>
<gene>
    <name evidence="2" type="ORF">CEE37_00125</name>
</gene>
<dbReference type="EMBL" id="NJBN01000001">
    <property type="protein sequence ID" value="TKJ42117.1"/>
    <property type="molecule type" value="Genomic_DNA"/>
</dbReference>
<comment type="caution">
    <text evidence="2">The sequence shown here is derived from an EMBL/GenBank/DDBJ whole genome shotgun (WGS) entry which is preliminary data.</text>
</comment>